<dbReference type="Gene3D" id="3.30.460.40">
    <property type="match status" value="1"/>
</dbReference>
<accession>A0A542ZH74</accession>
<dbReference type="Proteomes" id="UP000319514">
    <property type="component" value="Unassembled WGS sequence"/>
</dbReference>
<proteinExistence type="predicted"/>
<name>A0A542ZH74_9MICO</name>
<comment type="caution">
    <text evidence="1">The sequence shown here is derived from an EMBL/GenBank/DDBJ whole genome shotgun (WGS) entry which is preliminary data.</text>
</comment>
<evidence type="ECO:0008006" key="3">
    <source>
        <dbReference type="Google" id="ProtNLM"/>
    </source>
</evidence>
<organism evidence="1 2">
    <name type="scientific">Oryzihumus leptocrescens</name>
    <dbReference type="NCBI Taxonomy" id="297536"/>
    <lineage>
        <taxon>Bacteria</taxon>
        <taxon>Bacillati</taxon>
        <taxon>Actinomycetota</taxon>
        <taxon>Actinomycetes</taxon>
        <taxon>Micrococcales</taxon>
        <taxon>Intrasporangiaceae</taxon>
        <taxon>Oryzihumus</taxon>
    </lineage>
</organism>
<dbReference type="EMBL" id="VFOQ01000001">
    <property type="protein sequence ID" value="TQL59675.1"/>
    <property type="molecule type" value="Genomic_DNA"/>
</dbReference>
<sequence>MAEGGADRLLTSDAADVPWCRPALLAAELARRGAPVVVVGGSARWMRTGLGDPRDLDVVVTPESVPALVATLNDVGVPARAASLMRCRTVRYQTGWGPLDVFVAQVRPAYGPVVVDGVPVGTAVAP</sequence>
<evidence type="ECO:0000313" key="1">
    <source>
        <dbReference type="EMBL" id="TQL59675.1"/>
    </source>
</evidence>
<evidence type="ECO:0000313" key="2">
    <source>
        <dbReference type="Proteomes" id="UP000319514"/>
    </source>
</evidence>
<dbReference type="RefSeq" id="WP_141787667.1">
    <property type="nucleotide sequence ID" value="NZ_BAAAKX010000004.1"/>
</dbReference>
<dbReference type="AlphaFoldDB" id="A0A542ZH74"/>
<reference evidence="1 2" key="1">
    <citation type="submission" date="2019-06" db="EMBL/GenBank/DDBJ databases">
        <title>Sequencing the genomes of 1000 actinobacteria strains.</title>
        <authorList>
            <person name="Klenk H.-P."/>
        </authorList>
    </citation>
    <scope>NUCLEOTIDE SEQUENCE [LARGE SCALE GENOMIC DNA]</scope>
    <source>
        <strain evidence="1 2">DSM 18082</strain>
    </source>
</reference>
<keyword evidence="2" id="KW-1185">Reference proteome</keyword>
<protein>
    <recommendedName>
        <fullName evidence="3">Nucleotidyltransferase-like protein</fullName>
    </recommendedName>
</protein>
<gene>
    <name evidence="1" type="ORF">FB474_1039</name>
</gene>